<comment type="catalytic activity">
    <reaction evidence="9">
        <text>O-phospho-L-threonine + H(+) = (R)-1-aminopropan-2-yl phosphate + CO2</text>
        <dbReference type="Rhea" id="RHEA:11492"/>
        <dbReference type="ChEBI" id="CHEBI:15378"/>
        <dbReference type="ChEBI" id="CHEBI:16526"/>
        <dbReference type="ChEBI" id="CHEBI:58563"/>
        <dbReference type="ChEBI" id="CHEBI:58675"/>
        <dbReference type="EC" id="4.1.1.81"/>
    </reaction>
</comment>
<sequence length="346" mass="37496">MTIMQAMDRPEAHGGQVRAIMRLFPHAPRPFIDLSTGINPQAYPLEMPSLGALTRLPEADEEDDLRVAAAAAYNAAHPDMIASGPGSQSLISLLPRIVSASCACILGPTYSGHATAWRQAGADVWNTPDLQDLLRRARVPGTVCIVCNPNNPDGRMIPHSVLRELAERCASHGNHLIVDEAYADFDGQSLIPALPHPGLIVLRSFGKTYGLPGVRLGFLVASPALVARTRNLLGAWPVSTVALAAGRQALLDTRWLEQARLAACRAKNRLNGLLAASGLYHEGQARLFTLLRTEGAQELWAHLCRHGIITRRFEALPDALRLGLPGDEHGWARLAQALHVWRGENP</sequence>
<feature type="domain" description="Aminotransferase class I/classII large" evidence="10">
    <location>
        <begin position="53"/>
        <end position="337"/>
    </location>
</feature>
<evidence type="ECO:0000256" key="4">
    <source>
        <dbReference type="ARBA" id="ARBA00012285"/>
    </source>
</evidence>
<comment type="pathway">
    <text evidence="3">Cofactor biosynthesis; adenosylcobalamin biosynthesis.</text>
</comment>
<dbReference type="EC" id="4.1.1.81" evidence="4"/>
<evidence type="ECO:0000313" key="11">
    <source>
        <dbReference type="EMBL" id="MBO1325707.1"/>
    </source>
</evidence>
<protein>
    <recommendedName>
        <fullName evidence="4">threonine-phosphate decarboxylase</fullName>
        <ecNumber evidence="4">4.1.1.81</ecNumber>
    </recommendedName>
    <alternativeName>
        <fullName evidence="8">L-threonine-O-3-phosphate decarboxylase</fullName>
    </alternativeName>
</protein>
<dbReference type="GO" id="GO:0030170">
    <property type="term" value="F:pyridoxal phosphate binding"/>
    <property type="evidence" value="ECO:0007669"/>
    <property type="project" value="InterPro"/>
</dbReference>
<keyword evidence="12" id="KW-1185">Reference proteome</keyword>
<evidence type="ECO:0000256" key="3">
    <source>
        <dbReference type="ARBA" id="ARBA00004953"/>
    </source>
</evidence>
<evidence type="ECO:0000256" key="9">
    <source>
        <dbReference type="ARBA" id="ARBA00048531"/>
    </source>
</evidence>
<evidence type="ECO:0000256" key="6">
    <source>
        <dbReference type="ARBA" id="ARBA00022898"/>
    </source>
</evidence>
<reference evidence="11" key="1">
    <citation type="submission" date="2021-03" db="EMBL/GenBank/DDBJ databases">
        <title>The complete genome sequence of Acetobacter sp. TBRC 12339.</title>
        <authorList>
            <person name="Charoenyingcharoen P."/>
            <person name="Yukphan P."/>
        </authorList>
    </citation>
    <scope>NUCLEOTIDE SEQUENCE</scope>
    <source>
        <strain evidence="11">TBRC 12339</strain>
    </source>
</reference>
<proteinExistence type="predicted"/>
<organism evidence="11 12">
    <name type="scientific">Acetobacter garciniae</name>
    <dbReference type="NCBI Taxonomy" id="2817435"/>
    <lineage>
        <taxon>Bacteria</taxon>
        <taxon>Pseudomonadati</taxon>
        <taxon>Pseudomonadota</taxon>
        <taxon>Alphaproteobacteria</taxon>
        <taxon>Acetobacterales</taxon>
        <taxon>Acetobacteraceae</taxon>
        <taxon>Acetobacter</taxon>
    </lineage>
</organism>
<evidence type="ECO:0000259" key="10">
    <source>
        <dbReference type="Pfam" id="PF00155"/>
    </source>
</evidence>
<dbReference type="PANTHER" id="PTHR42885">
    <property type="entry name" value="HISTIDINOL-PHOSPHATE AMINOTRANSFERASE-RELATED"/>
    <property type="match status" value="1"/>
</dbReference>
<dbReference type="InterPro" id="IPR004839">
    <property type="entry name" value="Aminotransferase_I/II_large"/>
</dbReference>
<comment type="function">
    <text evidence="2">Decarboxylates L-threonine-O-3-phosphate to yield (R)-1-amino-2-propanol O-2-phosphate, the precursor for the linkage between the nucleotide loop and the corrin ring in cobalamin.</text>
</comment>
<dbReference type="InterPro" id="IPR015424">
    <property type="entry name" value="PyrdxlP-dep_Trfase"/>
</dbReference>
<comment type="caution">
    <text evidence="11">The sequence shown here is derived from an EMBL/GenBank/DDBJ whole genome shotgun (WGS) entry which is preliminary data.</text>
</comment>
<evidence type="ECO:0000256" key="1">
    <source>
        <dbReference type="ARBA" id="ARBA00001933"/>
    </source>
</evidence>
<dbReference type="SUPFAM" id="SSF53383">
    <property type="entry name" value="PLP-dependent transferases"/>
    <property type="match status" value="1"/>
</dbReference>
<keyword evidence="7 11" id="KW-0456">Lyase</keyword>
<dbReference type="Gene3D" id="3.90.1150.10">
    <property type="entry name" value="Aspartate Aminotransferase, domain 1"/>
    <property type="match status" value="1"/>
</dbReference>
<dbReference type="GO" id="GO:0048472">
    <property type="term" value="F:threonine-phosphate decarboxylase activity"/>
    <property type="evidence" value="ECO:0007669"/>
    <property type="project" value="UniProtKB-EC"/>
</dbReference>
<keyword evidence="6" id="KW-0663">Pyridoxal phosphate</keyword>
<evidence type="ECO:0000256" key="8">
    <source>
        <dbReference type="ARBA" id="ARBA00029996"/>
    </source>
</evidence>
<dbReference type="CDD" id="cd00609">
    <property type="entry name" value="AAT_like"/>
    <property type="match status" value="1"/>
</dbReference>
<gene>
    <name evidence="11" type="ORF">J2D77_11130</name>
</gene>
<dbReference type="Proteomes" id="UP000664073">
    <property type="component" value="Unassembled WGS sequence"/>
</dbReference>
<comment type="cofactor">
    <cofactor evidence="1">
        <name>pyridoxal 5'-phosphate</name>
        <dbReference type="ChEBI" id="CHEBI:597326"/>
    </cofactor>
</comment>
<dbReference type="PANTHER" id="PTHR42885:SF1">
    <property type="entry name" value="THREONINE-PHOSPHATE DECARBOXYLASE"/>
    <property type="match status" value="1"/>
</dbReference>
<dbReference type="InterPro" id="IPR015422">
    <property type="entry name" value="PyrdxlP-dep_Trfase_small"/>
</dbReference>
<dbReference type="EMBL" id="JAFVMH010000005">
    <property type="protein sequence ID" value="MBO1325707.1"/>
    <property type="molecule type" value="Genomic_DNA"/>
</dbReference>
<dbReference type="NCBIfam" id="TIGR01140">
    <property type="entry name" value="L_thr_O3P_dcar"/>
    <property type="match status" value="1"/>
</dbReference>
<dbReference type="RefSeq" id="WP_207846355.1">
    <property type="nucleotide sequence ID" value="NZ_JAFVMH010000005.1"/>
</dbReference>
<accession>A0A939KQR1</accession>
<evidence type="ECO:0000256" key="2">
    <source>
        <dbReference type="ARBA" id="ARBA00003444"/>
    </source>
</evidence>
<dbReference type="InterPro" id="IPR015421">
    <property type="entry name" value="PyrdxlP-dep_Trfase_major"/>
</dbReference>
<evidence type="ECO:0000256" key="5">
    <source>
        <dbReference type="ARBA" id="ARBA00022573"/>
    </source>
</evidence>
<dbReference type="InterPro" id="IPR005860">
    <property type="entry name" value="CobD"/>
</dbReference>
<name>A0A939KQR1_9PROT</name>
<evidence type="ECO:0000256" key="7">
    <source>
        <dbReference type="ARBA" id="ARBA00023239"/>
    </source>
</evidence>
<evidence type="ECO:0000313" key="12">
    <source>
        <dbReference type="Proteomes" id="UP000664073"/>
    </source>
</evidence>
<dbReference type="GO" id="GO:0009236">
    <property type="term" value="P:cobalamin biosynthetic process"/>
    <property type="evidence" value="ECO:0007669"/>
    <property type="project" value="UniProtKB-KW"/>
</dbReference>
<keyword evidence="5" id="KW-0169">Cobalamin biosynthesis</keyword>
<dbReference type="AlphaFoldDB" id="A0A939KQR1"/>
<dbReference type="Gene3D" id="3.40.640.10">
    <property type="entry name" value="Type I PLP-dependent aspartate aminotransferase-like (Major domain)"/>
    <property type="match status" value="1"/>
</dbReference>
<dbReference type="Pfam" id="PF00155">
    <property type="entry name" value="Aminotran_1_2"/>
    <property type="match status" value="1"/>
</dbReference>